<feature type="compositionally biased region" description="Polar residues" evidence="10">
    <location>
        <begin position="302"/>
        <end position="311"/>
    </location>
</feature>
<keyword evidence="14" id="KW-0969">Cilium</keyword>
<dbReference type="InterPro" id="IPR013556">
    <property type="entry name" value="Flag_M-ring_C"/>
</dbReference>
<dbReference type="Gene3D" id="3.30.300.30">
    <property type="match status" value="1"/>
</dbReference>
<keyword evidence="5 11" id="KW-0812">Transmembrane</keyword>
<gene>
    <name evidence="14" type="ORF">SAMN04488528_100214</name>
</gene>
<dbReference type="RefSeq" id="WP_090038030.1">
    <property type="nucleotide sequence ID" value="NZ_FOKI01000002.1"/>
</dbReference>
<keyword evidence="14" id="KW-0282">Flagellum</keyword>
<keyword evidence="8 9" id="KW-0975">Bacterial flagellum</keyword>
<evidence type="ECO:0000256" key="9">
    <source>
        <dbReference type="PIRNR" id="PIRNR004862"/>
    </source>
</evidence>
<evidence type="ECO:0000256" key="6">
    <source>
        <dbReference type="ARBA" id="ARBA00022989"/>
    </source>
</evidence>
<feature type="domain" description="Flagellar M-ring C-terminal" evidence="13">
    <location>
        <begin position="253"/>
        <end position="399"/>
    </location>
</feature>
<feature type="region of interest" description="Disordered" evidence="10">
    <location>
        <begin position="285"/>
        <end position="338"/>
    </location>
</feature>
<comment type="subcellular location">
    <subcellularLocation>
        <location evidence="1 9">Bacterial flagellum basal body</location>
    </subcellularLocation>
    <subcellularLocation>
        <location evidence="2">Cell membrane</location>
        <topology evidence="2">Multi-pass membrane protein</topology>
    </subcellularLocation>
</comment>
<evidence type="ECO:0000256" key="4">
    <source>
        <dbReference type="ARBA" id="ARBA00022475"/>
    </source>
</evidence>
<feature type="transmembrane region" description="Helical" evidence="11">
    <location>
        <begin position="21"/>
        <end position="44"/>
    </location>
</feature>
<evidence type="ECO:0000256" key="10">
    <source>
        <dbReference type="SAM" id="MobiDB-lite"/>
    </source>
</evidence>
<evidence type="ECO:0000256" key="2">
    <source>
        <dbReference type="ARBA" id="ARBA00004651"/>
    </source>
</evidence>
<dbReference type="NCBIfam" id="TIGR00206">
    <property type="entry name" value="fliF"/>
    <property type="match status" value="1"/>
</dbReference>
<evidence type="ECO:0000256" key="8">
    <source>
        <dbReference type="ARBA" id="ARBA00023143"/>
    </source>
</evidence>
<dbReference type="PANTHER" id="PTHR30046:SF0">
    <property type="entry name" value="FLAGELLAR M-RING PROTEIN"/>
    <property type="match status" value="1"/>
</dbReference>
<dbReference type="OrthoDB" id="9807026at2"/>
<dbReference type="InterPro" id="IPR006182">
    <property type="entry name" value="FliF_N_dom"/>
</dbReference>
<evidence type="ECO:0000259" key="13">
    <source>
        <dbReference type="Pfam" id="PF08345"/>
    </source>
</evidence>
<evidence type="ECO:0000256" key="5">
    <source>
        <dbReference type="ARBA" id="ARBA00022692"/>
    </source>
</evidence>
<dbReference type="AlphaFoldDB" id="A0A1I0VF47"/>
<keyword evidence="15" id="KW-1185">Reference proteome</keyword>
<evidence type="ECO:0000256" key="11">
    <source>
        <dbReference type="SAM" id="Phobius"/>
    </source>
</evidence>
<reference evidence="14 15" key="1">
    <citation type="submission" date="2016-10" db="EMBL/GenBank/DDBJ databases">
        <authorList>
            <person name="de Groot N.N."/>
        </authorList>
    </citation>
    <scope>NUCLEOTIDE SEQUENCE [LARGE SCALE GENOMIC DNA]</scope>
    <source>
        <strain evidence="14 15">DSM 12271</strain>
    </source>
</reference>
<dbReference type="GO" id="GO:0071973">
    <property type="term" value="P:bacterial-type flagellum-dependent cell motility"/>
    <property type="evidence" value="ECO:0007669"/>
    <property type="project" value="InterPro"/>
</dbReference>
<sequence length="529" mass="58617">MEKLKEGFRKIKEKFLSLSKLMRIGIIVLIAGIILALIFLGVYLQNNKYGVLFSNLDPNDAKVVTEKLSDKKVETKVKGSSIYVPKEKVDELRLELATDITSGSKGYELMDSGSSFGMTDDEFKVKKQRVLQGEIERTIKSFPQVENTRVHLTPAEESAFVKESKPGKASVYLQLKPGTNLEKEQVKSIVSLVSGATSNTPKESIEVIDDKMNLLSRDLFDDKDEFSSSSLEKQKNFETDFDSKLEKAVLEMLEPVLGKDKVKVKIKSDLDFDAKEKTDVIVDPNTAVVSESTSKETSNENGGNAAQSPVDNNMTNSIDNNNKGNATSTKEDKKTNYEVGKSETKVISAPGAIKRISASVIVDGNLDSRSEDNVKNAVSAAIGFNEQRGDQISVIGMTFDPAQKDAANKAIDEMEKAKAQEEKTSLYKKIGLGTVAAILVIGGIVLFIIKRRRDEEDEDDEEEEDFEGNNLNVVIGDNVNPKEEVKLSPIDFEGNNEKNHVENELKRYAKEKPEQLAEVVKAWLAEDER</sequence>
<evidence type="ECO:0000313" key="14">
    <source>
        <dbReference type="EMBL" id="SFA74610.1"/>
    </source>
</evidence>
<keyword evidence="7 11" id="KW-0472">Membrane</keyword>
<dbReference type="Proteomes" id="UP000198619">
    <property type="component" value="Unassembled WGS sequence"/>
</dbReference>
<dbReference type="STRING" id="84698.SAMN04488528_100214"/>
<dbReference type="GO" id="GO:0009431">
    <property type="term" value="C:bacterial-type flagellum basal body, MS ring"/>
    <property type="evidence" value="ECO:0007669"/>
    <property type="project" value="InterPro"/>
</dbReference>
<evidence type="ECO:0000256" key="7">
    <source>
        <dbReference type="ARBA" id="ARBA00023136"/>
    </source>
</evidence>
<comment type="function">
    <text evidence="9">The M ring may be actively involved in energy transduction.</text>
</comment>
<feature type="transmembrane region" description="Helical" evidence="11">
    <location>
        <begin position="430"/>
        <end position="449"/>
    </location>
</feature>
<evidence type="ECO:0000259" key="12">
    <source>
        <dbReference type="Pfam" id="PF01514"/>
    </source>
</evidence>
<evidence type="ECO:0000256" key="1">
    <source>
        <dbReference type="ARBA" id="ARBA00004117"/>
    </source>
</evidence>
<dbReference type="EMBL" id="FOKI01000002">
    <property type="protein sequence ID" value="SFA74610.1"/>
    <property type="molecule type" value="Genomic_DNA"/>
</dbReference>
<feature type="domain" description="Flagellar M-ring N-terminal" evidence="12">
    <location>
        <begin position="45"/>
        <end position="216"/>
    </location>
</feature>
<dbReference type="GO" id="GO:0003774">
    <property type="term" value="F:cytoskeletal motor activity"/>
    <property type="evidence" value="ECO:0007669"/>
    <property type="project" value="InterPro"/>
</dbReference>
<dbReference type="PRINTS" id="PR01009">
    <property type="entry name" value="FLGMRINGFLIF"/>
</dbReference>
<dbReference type="PANTHER" id="PTHR30046">
    <property type="entry name" value="FLAGELLAR M-RING PROTEIN"/>
    <property type="match status" value="1"/>
</dbReference>
<accession>A0A1I0VF47</accession>
<dbReference type="InterPro" id="IPR000067">
    <property type="entry name" value="FlgMring_FliF"/>
</dbReference>
<feature type="compositionally biased region" description="Basic and acidic residues" evidence="10">
    <location>
        <begin position="329"/>
        <end position="338"/>
    </location>
</feature>
<dbReference type="GO" id="GO:0005886">
    <property type="term" value="C:plasma membrane"/>
    <property type="evidence" value="ECO:0007669"/>
    <property type="project" value="UniProtKB-SubCell"/>
</dbReference>
<comment type="similarity">
    <text evidence="3 9">Belongs to the FliF family.</text>
</comment>
<keyword evidence="6 11" id="KW-1133">Transmembrane helix</keyword>
<evidence type="ECO:0000313" key="15">
    <source>
        <dbReference type="Proteomes" id="UP000198619"/>
    </source>
</evidence>
<keyword evidence="4" id="KW-1003">Cell membrane</keyword>
<name>A0A1I0VF47_9CLOT</name>
<dbReference type="Pfam" id="PF08345">
    <property type="entry name" value="YscJ_FliF_C"/>
    <property type="match status" value="1"/>
</dbReference>
<keyword evidence="14" id="KW-0966">Cell projection</keyword>
<dbReference type="InterPro" id="IPR043427">
    <property type="entry name" value="YscJ/FliF"/>
</dbReference>
<dbReference type="PIRSF" id="PIRSF004862">
    <property type="entry name" value="FliF"/>
    <property type="match status" value="1"/>
</dbReference>
<proteinExistence type="inferred from homology"/>
<dbReference type="Pfam" id="PF01514">
    <property type="entry name" value="YscJ_FliF"/>
    <property type="match status" value="1"/>
</dbReference>
<protein>
    <recommendedName>
        <fullName evidence="9">Flagellar M-ring protein</fullName>
    </recommendedName>
</protein>
<organism evidence="14 15">
    <name type="scientific">Clostridium frigidicarnis</name>
    <dbReference type="NCBI Taxonomy" id="84698"/>
    <lineage>
        <taxon>Bacteria</taxon>
        <taxon>Bacillati</taxon>
        <taxon>Bacillota</taxon>
        <taxon>Clostridia</taxon>
        <taxon>Eubacteriales</taxon>
        <taxon>Clostridiaceae</taxon>
        <taxon>Clostridium</taxon>
    </lineage>
</organism>
<evidence type="ECO:0000256" key="3">
    <source>
        <dbReference type="ARBA" id="ARBA00007971"/>
    </source>
</evidence>
<feature type="compositionally biased region" description="Low complexity" evidence="10">
    <location>
        <begin position="312"/>
        <end position="322"/>
    </location>
</feature>
<dbReference type="InterPro" id="IPR045851">
    <property type="entry name" value="AMP-bd_C_sf"/>
</dbReference>